<evidence type="ECO:0000256" key="3">
    <source>
        <dbReference type="ARBA" id="ARBA00022737"/>
    </source>
</evidence>
<dbReference type="Gene3D" id="3.30.70.330">
    <property type="match status" value="2"/>
</dbReference>
<dbReference type="AlphaFoldDB" id="A0A232F3D2"/>
<keyword evidence="11" id="KW-1185">Reference proteome</keyword>
<dbReference type="InterPro" id="IPR003954">
    <property type="entry name" value="RRM_euk-type"/>
</dbReference>
<keyword evidence="2" id="KW-0507">mRNA processing</keyword>
<keyword evidence="5" id="KW-0508">mRNA splicing</keyword>
<dbReference type="Proteomes" id="UP000215335">
    <property type="component" value="Unassembled WGS sequence"/>
</dbReference>
<evidence type="ECO:0000256" key="2">
    <source>
        <dbReference type="ARBA" id="ARBA00022664"/>
    </source>
</evidence>
<dbReference type="OrthoDB" id="10258585at2759"/>
<dbReference type="GO" id="GO:0005686">
    <property type="term" value="C:U2 snRNP"/>
    <property type="evidence" value="ECO:0007669"/>
    <property type="project" value="TreeGrafter"/>
</dbReference>
<dbReference type="PROSITE" id="PS50102">
    <property type="entry name" value="RRM"/>
    <property type="match status" value="2"/>
</dbReference>
<evidence type="ECO:0000256" key="6">
    <source>
        <dbReference type="PROSITE-ProRule" id="PRU00176"/>
    </source>
</evidence>
<evidence type="ECO:0000256" key="4">
    <source>
        <dbReference type="ARBA" id="ARBA00022884"/>
    </source>
</evidence>
<evidence type="ECO:0000256" key="5">
    <source>
        <dbReference type="ARBA" id="ARBA00023187"/>
    </source>
</evidence>
<dbReference type="FunFam" id="3.30.70.330:FF:000105">
    <property type="entry name" value="HIV Tat-specific factor 1 homolog"/>
    <property type="match status" value="1"/>
</dbReference>
<reference evidence="10 11" key="1">
    <citation type="journal article" date="2017" name="Curr. Biol.">
        <title>The Evolution of Venom by Co-option of Single-Copy Genes.</title>
        <authorList>
            <person name="Martinson E.O."/>
            <person name="Mrinalini"/>
            <person name="Kelkar Y.D."/>
            <person name="Chang C.H."/>
            <person name="Werren J.H."/>
        </authorList>
    </citation>
    <scope>NUCLEOTIDE SEQUENCE [LARGE SCALE GENOMIC DNA]</scope>
    <source>
        <strain evidence="10 11">Alberta</strain>
        <tissue evidence="10">Whole body</tissue>
    </source>
</reference>
<feature type="region of interest" description="Disordered" evidence="7">
    <location>
        <begin position="24"/>
        <end position="68"/>
    </location>
</feature>
<feature type="chain" id="PRO_5013302837" description="RRM domain-containing protein" evidence="8">
    <location>
        <begin position="17"/>
        <end position="600"/>
    </location>
</feature>
<dbReference type="STRING" id="543379.A0A232F3D2"/>
<dbReference type="GO" id="GO:0003723">
    <property type="term" value="F:RNA binding"/>
    <property type="evidence" value="ECO:0007669"/>
    <property type="project" value="UniProtKB-UniRule"/>
</dbReference>
<feature type="compositionally biased region" description="Basic and acidic residues" evidence="7">
    <location>
        <begin position="54"/>
        <end position="63"/>
    </location>
</feature>
<feature type="region of interest" description="Disordered" evidence="7">
    <location>
        <begin position="286"/>
        <end position="331"/>
    </location>
</feature>
<comment type="caution">
    <text evidence="10">The sequence shown here is derived from an EMBL/GenBank/DDBJ whole genome shotgun (WGS) entry which is preliminary data.</text>
</comment>
<organism evidence="10 11">
    <name type="scientific">Trichomalopsis sarcophagae</name>
    <dbReference type="NCBI Taxonomy" id="543379"/>
    <lineage>
        <taxon>Eukaryota</taxon>
        <taxon>Metazoa</taxon>
        <taxon>Ecdysozoa</taxon>
        <taxon>Arthropoda</taxon>
        <taxon>Hexapoda</taxon>
        <taxon>Insecta</taxon>
        <taxon>Pterygota</taxon>
        <taxon>Neoptera</taxon>
        <taxon>Endopterygota</taxon>
        <taxon>Hymenoptera</taxon>
        <taxon>Apocrita</taxon>
        <taxon>Proctotrupomorpha</taxon>
        <taxon>Chalcidoidea</taxon>
        <taxon>Pteromalidae</taxon>
        <taxon>Pteromalinae</taxon>
        <taxon>Trichomalopsis</taxon>
    </lineage>
</organism>
<dbReference type="CDD" id="cd12281">
    <property type="entry name" value="RRM1_TatSF1_like"/>
    <property type="match status" value="1"/>
</dbReference>
<feature type="domain" description="RRM" evidence="9">
    <location>
        <begin position="470"/>
        <end position="555"/>
    </location>
</feature>
<proteinExistence type="inferred from homology"/>
<dbReference type="Pfam" id="PF00076">
    <property type="entry name" value="RRM_1"/>
    <property type="match status" value="2"/>
</dbReference>
<keyword evidence="4 6" id="KW-0694">RNA-binding</keyword>
<dbReference type="GO" id="GO:0005684">
    <property type="term" value="C:U2-type spliceosomal complex"/>
    <property type="evidence" value="ECO:0007669"/>
    <property type="project" value="TreeGrafter"/>
</dbReference>
<evidence type="ECO:0000259" key="9">
    <source>
        <dbReference type="PROSITE" id="PS50102"/>
    </source>
</evidence>
<comment type="similarity">
    <text evidence="1">Belongs to the HTATSF1 family.</text>
</comment>
<feature type="region of interest" description="Disordered" evidence="7">
    <location>
        <begin position="215"/>
        <end position="255"/>
    </location>
</feature>
<sequence>MYIFGPVLLFSMPVLGIVRRVKTEMSAPEENSESKNKNENTSKSANDNTNQESTTDKHLDDNNSKTVAESELIVYNKKTSEGSESTITSSKVLQTTKLSASSIKKNPKIVKNDNDDIEEFDTSEEEEEENKVDYTKTGQQNYSENITYKGDKCIYTEPGTGRQLVWSAEDRFTSADTADTMKNYEFDGKNYVYTDKTTNVTYKFIQDKNEWVVKDDKHSQTKNNENDNADVPKPAQEGVYGFENDTHTYTDPSDGTSYIWDREKNAWFPKVDDDFMARYQMSYGFTDNTKSDTTESEVPKNPSNEPEPPKKLTKEEKKAENKRKNQEPPTWFDIDEAHNTTIYISNLPLDVTMEELKELVTKCGLLARDEKGKDKFKLYTDADGEPKGDARCTYIKIESVDLALNILDGWQMRDKTLSVQRAKFQLKGAYDPSLKPKRKKKDKDKQKKIHEKLLDWRPDKLIGEPLKCERVVIIKNLFKPEDFDKDVTLLLEYQQDVRKECIKCGEVKKVTIYDRHPEGVAQVTFKEPEEAQACIQLLNGRWFDQRRITAEIWDGKTKYKIHETEEQIEARINKWDKFLEEQDDAEEKAKKDAEAKKSKD</sequence>
<gene>
    <name evidence="10" type="ORF">TSAR_012095</name>
</gene>
<dbReference type="GO" id="GO:0000398">
    <property type="term" value="P:mRNA splicing, via spliceosome"/>
    <property type="evidence" value="ECO:0007669"/>
    <property type="project" value="InterPro"/>
</dbReference>
<accession>A0A232F3D2</accession>
<dbReference type="InterPro" id="IPR034392">
    <property type="entry name" value="TatSF1-like_RRM1"/>
</dbReference>
<feature type="domain" description="RRM" evidence="9">
    <location>
        <begin position="340"/>
        <end position="424"/>
    </location>
</feature>
<evidence type="ECO:0000313" key="10">
    <source>
        <dbReference type="EMBL" id="OXU25346.1"/>
    </source>
</evidence>
<dbReference type="InterPro" id="IPR034393">
    <property type="entry name" value="TatSF1-like"/>
</dbReference>
<keyword evidence="3" id="KW-0677">Repeat</keyword>
<dbReference type="InterPro" id="IPR012677">
    <property type="entry name" value="Nucleotide-bd_a/b_plait_sf"/>
</dbReference>
<evidence type="ECO:0000256" key="7">
    <source>
        <dbReference type="SAM" id="MobiDB-lite"/>
    </source>
</evidence>
<feature type="signal peptide" evidence="8">
    <location>
        <begin position="1"/>
        <end position="16"/>
    </location>
</feature>
<keyword evidence="8" id="KW-0732">Signal</keyword>
<dbReference type="SUPFAM" id="SSF54928">
    <property type="entry name" value="RNA-binding domain, RBD"/>
    <property type="match status" value="2"/>
</dbReference>
<dbReference type="PANTHER" id="PTHR15608:SF0">
    <property type="entry name" value="HIV TAT-SPECIFIC FACTOR 1"/>
    <property type="match status" value="1"/>
</dbReference>
<dbReference type="PANTHER" id="PTHR15608">
    <property type="entry name" value="SPLICING FACTOR U2AF-ASSOCIATED PROTEIN 2"/>
    <property type="match status" value="1"/>
</dbReference>
<name>A0A232F3D2_9HYME</name>
<dbReference type="SMART" id="SM00360">
    <property type="entry name" value="RRM"/>
    <property type="match status" value="2"/>
</dbReference>
<evidence type="ECO:0000256" key="8">
    <source>
        <dbReference type="SAM" id="SignalP"/>
    </source>
</evidence>
<dbReference type="InterPro" id="IPR000504">
    <property type="entry name" value="RRM_dom"/>
</dbReference>
<dbReference type="SMART" id="SM00361">
    <property type="entry name" value="RRM_1"/>
    <property type="match status" value="1"/>
</dbReference>
<feature type="compositionally biased region" description="Basic and acidic residues" evidence="7">
    <location>
        <begin position="307"/>
        <end position="326"/>
    </location>
</feature>
<protein>
    <recommendedName>
        <fullName evidence="9">RRM domain-containing protein</fullName>
    </recommendedName>
</protein>
<dbReference type="InterPro" id="IPR035979">
    <property type="entry name" value="RBD_domain_sf"/>
</dbReference>
<evidence type="ECO:0000256" key="1">
    <source>
        <dbReference type="ARBA" id="ARBA00007747"/>
    </source>
</evidence>
<dbReference type="CDD" id="cd12282">
    <property type="entry name" value="RRM2_TatSF1_like"/>
    <property type="match status" value="1"/>
</dbReference>
<dbReference type="EMBL" id="NNAY01001048">
    <property type="protein sequence ID" value="OXU25346.1"/>
    <property type="molecule type" value="Genomic_DNA"/>
</dbReference>
<evidence type="ECO:0000313" key="11">
    <source>
        <dbReference type="Proteomes" id="UP000215335"/>
    </source>
</evidence>